<proteinExistence type="predicted"/>
<dbReference type="AlphaFoldDB" id="A0A256G7J9"/>
<accession>A0A256G7J9</accession>
<evidence type="ECO:0000313" key="2">
    <source>
        <dbReference type="Proteomes" id="UP000216188"/>
    </source>
</evidence>
<organism evidence="1 2">
    <name type="scientific">Brucella pseudogrignonensis</name>
    <dbReference type="NCBI Taxonomy" id="419475"/>
    <lineage>
        <taxon>Bacteria</taxon>
        <taxon>Pseudomonadati</taxon>
        <taxon>Pseudomonadota</taxon>
        <taxon>Alphaproteobacteria</taxon>
        <taxon>Hyphomicrobiales</taxon>
        <taxon>Brucellaceae</taxon>
        <taxon>Brucella/Ochrobactrum group</taxon>
        <taxon>Brucella</taxon>
    </lineage>
</organism>
<reference evidence="1 2" key="1">
    <citation type="submission" date="2017-07" db="EMBL/GenBank/DDBJ databases">
        <title>Phylogenetic study on the rhizospheric bacterium Ochrobactrum sp. A44.</title>
        <authorList>
            <person name="Krzyzanowska D.M."/>
            <person name="Ossowicki A."/>
            <person name="Rajewska M."/>
            <person name="Maciag T."/>
            <person name="Kaczynski Z."/>
            <person name="Czerwicka M."/>
            <person name="Jafra S."/>
        </authorList>
    </citation>
    <scope>NUCLEOTIDE SEQUENCE [LARGE SCALE GENOMIC DNA]</scope>
    <source>
        <strain evidence="1 2">CCUG 30717</strain>
    </source>
</reference>
<gene>
    <name evidence="1" type="ORF">CEV34_3803</name>
</gene>
<keyword evidence="2" id="KW-1185">Reference proteome</keyword>
<evidence type="ECO:0000313" key="1">
    <source>
        <dbReference type="EMBL" id="OYR23059.1"/>
    </source>
</evidence>
<dbReference type="Proteomes" id="UP000216188">
    <property type="component" value="Unassembled WGS sequence"/>
</dbReference>
<dbReference type="EMBL" id="NNRM01000041">
    <property type="protein sequence ID" value="OYR23059.1"/>
    <property type="molecule type" value="Genomic_DNA"/>
</dbReference>
<comment type="caution">
    <text evidence="1">The sequence shown here is derived from an EMBL/GenBank/DDBJ whole genome shotgun (WGS) entry which is preliminary data.</text>
</comment>
<protein>
    <submittedName>
        <fullName evidence="1">Uncharacterized protein</fullName>
    </submittedName>
</protein>
<sequence>MQVYLKDSLVHESISTGNRDINRYFTMLSLIKASPAVKKARARDASGL</sequence>
<name>A0A256G7J9_9HYPH</name>